<dbReference type="EMBL" id="FULE01000027">
    <property type="protein sequence ID" value="SJN56766.1"/>
    <property type="molecule type" value="Genomic_DNA"/>
</dbReference>
<proteinExistence type="predicted"/>
<gene>
    <name evidence="1" type="ORF">VR7878_01946</name>
</gene>
<dbReference type="Proteomes" id="UP000188276">
    <property type="component" value="Unassembled WGS sequence"/>
</dbReference>
<protein>
    <submittedName>
        <fullName evidence="1">Uncharacterized protein</fullName>
    </submittedName>
</protein>
<dbReference type="AlphaFoldDB" id="A0A1R4LJL0"/>
<evidence type="ECO:0000313" key="1">
    <source>
        <dbReference type="EMBL" id="SJN56766.1"/>
    </source>
</evidence>
<keyword evidence="2" id="KW-1185">Reference proteome</keyword>
<accession>A0A1R4LJL0</accession>
<dbReference type="RefSeq" id="WP_159440450.1">
    <property type="nucleotide sequence ID" value="NZ_FULE01000027.1"/>
</dbReference>
<evidence type="ECO:0000313" key="2">
    <source>
        <dbReference type="Proteomes" id="UP000188276"/>
    </source>
</evidence>
<organism evidence="1 2">
    <name type="scientific">Vibrio ruber (strain DSM 16370 / JCM 11486 / BCRC 17186 / CECT 7878 / LMG 23124 / VR1)</name>
    <dbReference type="NCBI Taxonomy" id="1123498"/>
    <lineage>
        <taxon>Bacteria</taxon>
        <taxon>Pseudomonadati</taxon>
        <taxon>Pseudomonadota</taxon>
        <taxon>Gammaproteobacteria</taxon>
        <taxon>Vibrionales</taxon>
        <taxon>Vibrionaceae</taxon>
        <taxon>Vibrio</taxon>
    </lineage>
</organism>
<sequence>MNTEAQAQKQIIASLKAIGDNFLKASKHLRHAEKSYREASEKIQSATR</sequence>
<dbReference type="OrthoDB" id="5902143at2"/>
<reference evidence="2" key="1">
    <citation type="submission" date="2017-02" db="EMBL/GenBank/DDBJ databases">
        <authorList>
            <person name="Rodrigo-Torres L."/>
            <person name="Arahal R.D."/>
            <person name="Lucena T."/>
        </authorList>
    </citation>
    <scope>NUCLEOTIDE SEQUENCE [LARGE SCALE GENOMIC DNA]</scope>
    <source>
        <strain evidence="2">CECT 7878</strain>
    </source>
</reference>
<name>A0A1R4LJL0_VIBR1</name>